<keyword evidence="2" id="KW-1003">Cell membrane</keyword>
<evidence type="ECO:0000256" key="1">
    <source>
        <dbReference type="ARBA" id="ARBA00004651"/>
    </source>
</evidence>
<feature type="transmembrane region" description="Helical" evidence="6">
    <location>
        <begin position="85"/>
        <end position="103"/>
    </location>
</feature>
<feature type="domain" description="Major facilitator superfamily (MFS) profile" evidence="7">
    <location>
        <begin position="1"/>
        <end position="409"/>
    </location>
</feature>
<keyword evidence="5 6" id="KW-0472">Membrane</keyword>
<dbReference type="PANTHER" id="PTHR23513">
    <property type="entry name" value="INTEGRAL MEMBRANE EFFLUX PROTEIN-RELATED"/>
    <property type="match status" value="1"/>
</dbReference>
<evidence type="ECO:0000313" key="9">
    <source>
        <dbReference type="Proteomes" id="UP001500831"/>
    </source>
</evidence>
<feature type="transmembrane region" description="Helical" evidence="6">
    <location>
        <begin position="259"/>
        <end position="280"/>
    </location>
</feature>
<feature type="transmembrane region" description="Helical" evidence="6">
    <location>
        <begin position="318"/>
        <end position="343"/>
    </location>
</feature>
<protein>
    <submittedName>
        <fullName evidence="8">MFS transporter</fullName>
    </submittedName>
</protein>
<evidence type="ECO:0000259" key="7">
    <source>
        <dbReference type="PROSITE" id="PS50850"/>
    </source>
</evidence>
<comment type="caution">
    <text evidence="8">The sequence shown here is derived from an EMBL/GenBank/DDBJ whole genome shotgun (WGS) entry which is preliminary data.</text>
</comment>
<feature type="transmembrane region" description="Helical" evidence="6">
    <location>
        <begin position="109"/>
        <end position="126"/>
    </location>
</feature>
<keyword evidence="4 6" id="KW-1133">Transmembrane helix</keyword>
<feature type="transmembrane region" description="Helical" evidence="6">
    <location>
        <begin position="292"/>
        <end position="312"/>
    </location>
</feature>
<feature type="transmembrane region" description="Helical" evidence="6">
    <location>
        <begin position="355"/>
        <end position="377"/>
    </location>
</feature>
<dbReference type="PANTHER" id="PTHR23513:SF6">
    <property type="entry name" value="MAJOR FACILITATOR SUPERFAMILY ASSOCIATED DOMAIN-CONTAINING PROTEIN"/>
    <property type="match status" value="1"/>
</dbReference>
<feature type="transmembrane region" description="Helical" evidence="6">
    <location>
        <begin position="41"/>
        <end position="65"/>
    </location>
</feature>
<dbReference type="SUPFAM" id="SSF103473">
    <property type="entry name" value="MFS general substrate transporter"/>
    <property type="match status" value="1"/>
</dbReference>
<comment type="subcellular location">
    <subcellularLocation>
        <location evidence="1">Cell membrane</location>
        <topology evidence="1">Multi-pass membrane protein</topology>
    </subcellularLocation>
</comment>
<dbReference type="InterPro" id="IPR020846">
    <property type="entry name" value="MFS_dom"/>
</dbReference>
<organism evidence="8 9">
    <name type="scientific">Streptosporangium fragile</name>
    <dbReference type="NCBI Taxonomy" id="46186"/>
    <lineage>
        <taxon>Bacteria</taxon>
        <taxon>Bacillati</taxon>
        <taxon>Actinomycetota</taxon>
        <taxon>Actinomycetes</taxon>
        <taxon>Streptosporangiales</taxon>
        <taxon>Streptosporangiaceae</taxon>
        <taxon>Streptosporangium</taxon>
    </lineage>
</organism>
<dbReference type="Proteomes" id="UP001500831">
    <property type="component" value="Unassembled WGS sequence"/>
</dbReference>
<dbReference type="Pfam" id="PF07690">
    <property type="entry name" value="MFS_1"/>
    <property type="match status" value="1"/>
</dbReference>
<dbReference type="PROSITE" id="PS50850">
    <property type="entry name" value="MFS"/>
    <property type="match status" value="1"/>
</dbReference>
<dbReference type="EMBL" id="BAAAVI010000010">
    <property type="protein sequence ID" value="GAA2860332.1"/>
    <property type="molecule type" value="Genomic_DNA"/>
</dbReference>
<accession>A0ABP6I9T4</accession>
<sequence length="414" mass="42780">MSPVLQPVPLRKQRDYRLLFSARVVSDTGTEVSRLAVPMTAAALLGASAAQMGLLTAAASLPYLLIGLQAGAVADRLRRRRPVMIACEVAAATAVGTIPLAWIAGLLTVPWLIAVEFVVSACAMLFRTLSFPHITAVVHESQRTEALAGLQSAYALSSVGGPGLAGLLVQTVTAPLAMAVDALSFLVSAFLLRAIDAPEDHTPAPARGMWAEVREGLSTVLGHPTLRAVSGAAITVNFFAAVYMALFILYALGTLGLPGGLVGALTALFGAGGLIGAVLTPRLVRRFGEDRILVHAALAFPLNYLAVALAAGPLWAEFLLLAGSTLVTGVAIVTFATCFGAIVLREAPENLRGRVSATTSFAMQGVMTLGGLAGGLLGELLGLRPVFWICAAGMIVIPPLLLSPLRRTAGPAAP</sequence>
<proteinExistence type="predicted"/>
<dbReference type="InterPro" id="IPR036259">
    <property type="entry name" value="MFS_trans_sf"/>
</dbReference>
<evidence type="ECO:0000256" key="6">
    <source>
        <dbReference type="SAM" id="Phobius"/>
    </source>
</evidence>
<dbReference type="Gene3D" id="1.20.1250.20">
    <property type="entry name" value="MFS general substrate transporter like domains"/>
    <property type="match status" value="1"/>
</dbReference>
<evidence type="ECO:0000256" key="4">
    <source>
        <dbReference type="ARBA" id="ARBA00022989"/>
    </source>
</evidence>
<reference evidence="9" key="1">
    <citation type="journal article" date="2019" name="Int. J. Syst. Evol. Microbiol.">
        <title>The Global Catalogue of Microorganisms (GCM) 10K type strain sequencing project: providing services to taxonomists for standard genome sequencing and annotation.</title>
        <authorList>
            <consortium name="The Broad Institute Genomics Platform"/>
            <consortium name="The Broad Institute Genome Sequencing Center for Infectious Disease"/>
            <person name="Wu L."/>
            <person name="Ma J."/>
        </authorList>
    </citation>
    <scope>NUCLEOTIDE SEQUENCE [LARGE SCALE GENOMIC DNA]</scope>
    <source>
        <strain evidence="9">JCM 6242</strain>
    </source>
</reference>
<evidence type="ECO:0000256" key="3">
    <source>
        <dbReference type="ARBA" id="ARBA00022692"/>
    </source>
</evidence>
<name>A0ABP6I9T4_9ACTN</name>
<feature type="transmembrane region" description="Helical" evidence="6">
    <location>
        <begin position="232"/>
        <end position="253"/>
    </location>
</feature>
<feature type="transmembrane region" description="Helical" evidence="6">
    <location>
        <begin position="383"/>
        <end position="402"/>
    </location>
</feature>
<keyword evidence="9" id="KW-1185">Reference proteome</keyword>
<dbReference type="InterPro" id="IPR011701">
    <property type="entry name" value="MFS"/>
</dbReference>
<keyword evidence="3 6" id="KW-0812">Transmembrane</keyword>
<evidence type="ECO:0000256" key="2">
    <source>
        <dbReference type="ARBA" id="ARBA00022475"/>
    </source>
</evidence>
<evidence type="ECO:0000313" key="8">
    <source>
        <dbReference type="EMBL" id="GAA2860332.1"/>
    </source>
</evidence>
<evidence type="ECO:0000256" key="5">
    <source>
        <dbReference type="ARBA" id="ARBA00023136"/>
    </source>
</evidence>
<gene>
    <name evidence="8" type="ORF">GCM10010517_18950</name>
</gene>
<dbReference type="CDD" id="cd06173">
    <property type="entry name" value="MFS_MefA_like"/>
    <property type="match status" value="1"/>
</dbReference>